<evidence type="ECO:0000256" key="1">
    <source>
        <dbReference type="SAM" id="MobiDB-lite"/>
    </source>
</evidence>
<feature type="compositionally biased region" description="Basic residues" evidence="1">
    <location>
        <begin position="36"/>
        <end position="54"/>
    </location>
</feature>
<evidence type="ECO:0000313" key="2">
    <source>
        <dbReference type="EMBL" id="CAG5093862.1"/>
    </source>
</evidence>
<feature type="region of interest" description="Disordered" evidence="1">
    <location>
        <begin position="35"/>
        <end position="58"/>
    </location>
</feature>
<organism evidence="2 3">
    <name type="scientific">Cotesia congregata</name>
    <name type="common">Parasitoid wasp</name>
    <name type="synonym">Apanteles congregatus</name>
    <dbReference type="NCBI Taxonomy" id="51543"/>
    <lineage>
        <taxon>Eukaryota</taxon>
        <taxon>Metazoa</taxon>
        <taxon>Ecdysozoa</taxon>
        <taxon>Arthropoda</taxon>
        <taxon>Hexapoda</taxon>
        <taxon>Insecta</taxon>
        <taxon>Pterygota</taxon>
        <taxon>Neoptera</taxon>
        <taxon>Endopterygota</taxon>
        <taxon>Hymenoptera</taxon>
        <taxon>Apocrita</taxon>
        <taxon>Ichneumonoidea</taxon>
        <taxon>Braconidae</taxon>
        <taxon>Microgastrinae</taxon>
        <taxon>Cotesia</taxon>
    </lineage>
</organism>
<keyword evidence="3" id="KW-1185">Reference proteome</keyword>
<gene>
    <name evidence="2" type="ORF">HICCMSTLAB_LOCUS7188</name>
</gene>
<accession>A0A8J2HFK9</accession>
<dbReference type="Proteomes" id="UP000786811">
    <property type="component" value="Unassembled WGS sequence"/>
</dbReference>
<name>A0A8J2HFK9_COTCN</name>
<evidence type="ECO:0000313" key="3">
    <source>
        <dbReference type="Proteomes" id="UP000786811"/>
    </source>
</evidence>
<reference evidence="2" key="1">
    <citation type="submission" date="2021-04" db="EMBL/GenBank/DDBJ databases">
        <authorList>
            <person name="Chebbi M.A.C M."/>
        </authorList>
    </citation>
    <scope>NUCLEOTIDE SEQUENCE</scope>
</reference>
<proteinExistence type="predicted"/>
<sequence>MTLLKRGRQRGSRIKDLKAERERPLRLWVAGACTRGRGRGRTQARARKRRRTSLRSRSLKEGVRGAIDSSFNLVVSIKTRFIKGSEYVSIKCGKRNKRNAIKLHRVFSVIRGLFRAISSQ</sequence>
<dbReference type="EMBL" id="CAJNRD030001120">
    <property type="protein sequence ID" value="CAG5093862.1"/>
    <property type="molecule type" value="Genomic_DNA"/>
</dbReference>
<protein>
    <submittedName>
        <fullName evidence="2">Uncharacterized protein</fullName>
    </submittedName>
</protein>
<dbReference type="AlphaFoldDB" id="A0A8J2HFK9"/>
<comment type="caution">
    <text evidence="2">The sequence shown here is derived from an EMBL/GenBank/DDBJ whole genome shotgun (WGS) entry which is preliminary data.</text>
</comment>